<dbReference type="AlphaFoldDB" id="A0AAV8SAJ9"/>
<evidence type="ECO:0000256" key="1">
    <source>
        <dbReference type="SAM" id="MobiDB-lite"/>
    </source>
</evidence>
<dbReference type="InterPro" id="IPR053234">
    <property type="entry name" value="RPM1_Interactor"/>
</dbReference>
<feature type="region of interest" description="Disordered" evidence="1">
    <location>
        <begin position="1"/>
        <end position="24"/>
    </location>
</feature>
<dbReference type="EMBL" id="JAIWQS010000012">
    <property type="protein sequence ID" value="KAJ8749069.1"/>
    <property type="molecule type" value="Genomic_DNA"/>
</dbReference>
<feature type="compositionally biased region" description="Polar residues" evidence="1">
    <location>
        <begin position="261"/>
        <end position="275"/>
    </location>
</feature>
<evidence type="ECO:0000313" key="2">
    <source>
        <dbReference type="EMBL" id="KAJ8749069.1"/>
    </source>
</evidence>
<reference evidence="2 3" key="1">
    <citation type="submission" date="2021-09" db="EMBL/GenBank/DDBJ databases">
        <title>Genomic insights and catalytic innovation underlie evolution of tropane alkaloids biosynthesis.</title>
        <authorList>
            <person name="Wang Y.-J."/>
            <person name="Tian T."/>
            <person name="Huang J.-P."/>
            <person name="Huang S.-X."/>
        </authorList>
    </citation>
    <scope>NUCLEOTIDE SEQUENCE [LARGE SCALE GENOMIC DNA]</scope>
    <source>
        <strain evidence="2">KIB-2018</strain>
        <tissue evidence="2">Leaf</tissue>
    </source>
</reference>
<feature type="region of interest" description="Disordered" evidence="1">
    <location>
        <begin position="41"/>
        <end position="67"/>
    </location>
</feature>
<feature type="region of interest" description="Disordered" evidence="1">
    <location>
        <begin position="261"/>
        <end position="296"/>
    </location>
</feature>
<dbReference type="PANTHER" id="PTHR33443:SF35">
    <property type="entry name" value="VQ DOMAIN-CONTAINING PROTEIN"/>
    <property type="match status" value="1"/>
</dbReference>
<dbReference type="PANTHER" id="PTHR33443">
    <property type="entry name" value="ZGC:112980"/>
    <property type="match status" value="1"/>
</dbReference>
<comment type="caution">
    <text evidence="2">The sequence shown here is derived from an EMBL/GenBank/DDBJ whole genome shotgun (WGS) entry which is preliminary data.</text>
</comment>
<name>A0AAV8SAJ9_9ROSI</name>
<proteinExistence type="predicted"/>
<protein>
    <submittedName>
        <fullName evidence="2">Uncharacterized protein</fullName>
    </submittedName>
</protein>
<evidence type="ECO:0000313" key="3">
    <source>
        <dbReference type="Proteomes" id="UP001159364"/>
    </source>
</evidence>
<accession>A0AAV8SAJ9</accession>
<dbReference type="Proteomes" id="UP001159364">
    <property type="component" value="Linkage Group LG12"/>
</dbReference>
<gene>
    <name evidence="2" type="ORF">K2173_013676</name>
</gene>
<keyword evidence="3" id="KW-1185">Reference proteome</keyword>
<sequence>MGSSDPLIFDISSDEEPPFDDPRVGEDDLFWLRELLETVDPKSDDSDDVVIVGEYNPPKPKSKPKSLKAVNFSTDDDCVVLDRDPDIPVATVNDADSDGDDLLIVGQKGQVACRDYPHSRHLCAKFPFSSTPHEKHCVLCHCYVCDSVAPCTYWGTGLSSIDHCHATDKQQMWKIQRENFRLKKDAQLLVSNFPDTSRSESVFEVNQVVPVDNMQLRTNSLSRNQLPRHKSIRACSNAGLRTPGILCHGKKTQPKIVQRQNGLPHTVPNQDLRVQNRSRRPVVANSGLPSAPANTMFKRPGIIRGALTSNRPAYSSSNSLNCPCPSYAARNRASIATSRNQNPAGQQDQFANISLDSLVYPELSPPPPNVGNGPVNLMPFLPKVSNQPIPQTNEGKDLSQFWNRSQNIMELKLTDDDFSWVNNLNQTDQQTTFEDSMLYSIVANNEPTTAEQYSSLFSGDTQVENSDREHDSWFSSQSVPLVFEGSNLNVISTGPPAVDAGTLCFDFEISWNGLAHS</sequence>
<organism evidence="2 3">
    <name type="scientific">Erythroxylum novogranatense</name>
    <dbReference type="NCBI Taxonomy" id="1862640"/>
    <lineage>
        <taxon>Eukaryota</taxon>
        <taxon>Viridiplantae</taxon>
        <taxon>Streptophyta</taxon>
        <taxon>Embryophyta</taxon>
        <taxon>Tracheophyta</taxon>
        <taxon>Spermatophyta</taxon>
        <taxon>Magnoliopsida</taxon>
        <taxon>eudicotyledons</taxon>
        <taxon>Gunneridae</taxon>
        <taxon>Pentapetalae</taxon>
        <taxon>rosids</taxon>
        <taxon>fabids</taxon>
        <taxon>Malpighiales</taxon>
        <taxon>Erythroxylaceae</taxon>
        <taxon>Erythroxylum</taxon>
    </lineage>
</organism>